<keyword evidence="4" id="KW-1003">Cell membrane</keyword>
<evidence type="ECO:0000256" key="3">
    <source>
        <dbReference type="ARBA" id="ARBA00025811"/>
    </source>
</evidence>
<comment type="subcellular location">
    <subcellularLocation>
        <location evidence="4">Cell membrane</location>
        <topology evidence="4">Multi-pass membrane protein</topology>
    </subcellularLocation>
</comment>
<feature type="transmembrane region" description="Helical" evidence="4">
    <location>
        <begin position="6"/>
        <end position="23"/>
    </location>
</feature>
<dbReference type="GO" id="GO:0005886">
    <property type="term" value="C:plasma membrane"/>
    <property type="evidence" value="ECO:0007669"/>
    <property type="project" value="UniProtKB-SubCell"/>
</dbReference>
<evidence type="ECO:0000256" key="2">
    <source>
        <dbReference type="ARBA" id="ARBA00019907"/>
    </source>
</evidence>
<dbReference type="Proteomes" id="UP000245020">
    <property type="component" value="Unassembled WGS sequence"/>
</dbReference>
<name>A0A2U2AHL4_9GAMM</name>
<gene>
    <name evidence="5" type="ORF">DC083_02555</name>
</gene>
<sequence length="225" mass="24845">MLFKILFYIFALITVYSAIRVVSAKNTMTSVLHLVLIFVMVSCCWLLLQAEFLALALIIIYCGAVMVFFLFAVMMLDIPHDMMKKGLVKYLPVAVLVAIVFIAEILVVTLGGDSFITQNFALAGGVESIREGAELTNAQELGVILYTEYIYAFEATALILLVAMIAAIALTHRVGPLRRKDVPVGWQIKADPTKRVRMVKMDSAVLAPAPVKEEEADAVTQEEEK</sequence>
<evidence type="ECO:0000256" key="1">
    <source>
        <dbReference type="ARBA" id="ARBA00005698"/>
    </source>
</evidence>
<keyword evidence="4" id="KW-0520">NAD</keyword>
<dbReference type="PANTHER" id="PTHR33269:SF17">
    <property type="entry name" value="NADH-UBIQUINONE OXIDOREDUCTASE CHAIN 6"/>
    <property type="match status" value="1"/>
</dbReference>
<dbReference type="Gene3D" id="1.20.120.1200">
    <property type="entry name" value="NADH-ubiquinone/plastoquinone oxidoreductase chain 6, subunit NuoJ"/>
    <property type="match status" value="1"/>
</dbReference>
<keyword evidence="4" id="KW-0472">Membrane</keyword>
<organism evidence="5 6">
    <name type="scientific">Ignatzschineria ureiclastica</name>
    <dbReference type="NCBI Taxonomy" id="472582"/>
    <lineage>
        <taxon>Bacteria</taxon>
        <taxon>Pseudomonadati</taxon>
        <taxon>Pseudomonadota</taxon>
        <taxon>Gammaproteobacteria</taxon>
        <taxon>Cardiobacteriales</taxon>
        <taxon>Ignatzschineriaceae</taxon>
        <taxon>Ignatzschineria</taxon>
    </lineage>
</organism>
<feature type="transmembrane region" description="Helical" evidence="4">
    <location>
        <begin position="149"/>
        <end position="170"/>
    </location>
</feature>
<dbReference type="PANTHER" id="PTHR33269">
    <property type="entry name" value="NADH-UBIQUINONE OXIDOREDUCTASE CHAIN 6"/>
    <property type="match status" value="1"/>
</dbReference>
<keyword evidence="4" id="KW-0812">Transmembrane</keyword>
<comment type="catalytic activity">
    <reaction evidence="4">
        <text>a quinone + NADH + 5 H(+)(in) = a quinol + NAD(+) + 4 H(+)(out)</text>
        <dbReference type="Rhea" id="RHEA:57888"/>
        <dbReference type="ChEBI" id="CHEBI:15378"/>
        <dbReference type="ChEBI" id="CHEBI:24646"/>
        <dbReference type="ChEBI" id="CHEBI:57540"/>
        <dbReference type="ChEBI" id="CHEBI:57945"/>
        <dbReference type="ChEBI" id="CHEBI:132124"/>
    </reaction>
</comment>
<evidence type="ECO:0000313" key="5">
    <source>
        <dbReference type="EMBL" id="PWD82079.1"/>
    </source>
</evidence>
<evidence type="ECO:0000256" key="4">
    <source>
        <dbReference type="RuleBase" id="RU004429"/>
    </source>
</evidence>
<dbReference type="InterPro" id="IPR001457">
    <property type="entry name" value="NADH_UbQ/plastoQ_OxRdtase_su6"/>
</dbReference>
<reference evidence="6" key="1">
    <citation type="submission" date="2018-05" db="EMBL/GenBank/DDBJ databases">
        <title>Ignatzschineria dubaiensis sp. nov., isolated from necrotic foot tissues of dromedaries (Camelus dromedarius) and associated maggots in Dubai, United Arab Emirates.</title>
        <authorList>
            <person name="Tsang C.C."/>
            <person name="Tang J.Y.M."/>
            <person name="Fong J.Y.H."/>
            <person name="Kinne J."/>
            <person name="Lee H.H."/>
            <person name="Joseph M."/>
            <person name="Jose S."/>
            <person name="Schuster R.K."/>
            <person name="Tang Y."/>
            <person name="Sivakumar S."/>
            <person name="Chen J.H.K."/>
            <person name="Teng J.L.L."/>
            <person name="Lau S.K.P."/>
            <person name="Wernery U."/>
            <person name="Woo P.C.Y."/>
        </authorList>
    </citation>
    <scope>NUCLEOTIDE SEQUENCE [LARGE SCALE GENOMIC DNA]</scope>
    <source>
        <strain evidence="6">KCTC 22644</strain>
    </source>
</reference>
<comment type="similarity">
    <text evidence="1 4">Belongs to the complex I subunit 6 family.</text>
</comment>
<feature type="transmembrane region" description="Helical" evidence="4">
    <location>
        <begin position="54"/>
        <end position="78"/>
    </location>
</feature>
<feature type="transmembrane region" description="Helical" evidence="4">
    <location>
        <begin position="90"/>
        <end position="110"/>
    </location>
</feature>
<evidence type="ECO:0000313" key="6">
    <source>
        <dbReference type="Proteomes" id="UP000245020"/>
    </source>
</evidence>
<protein>
    <recommendedName>
        <fullName evidence="2 4">NADH-quinone oxidoreductase subunit J</fullName>
        <ecNumber evidence="4">7.1.1.-</ecNumber>
    </recommendedName>
</protein>
<dbReference type="Pfam" id="PF00499">
    <property type="entry name" value="Oxidored_q3"/>
    <property type="match status" value="1"/>
</dbReference>
<dbReference type="GO" id="GO:0048038">
    <property type="term" value="F:quinone binding"/>
    <property type="evidence" value="ECO:0007669"/>
    <property type="project" value="UniProtKB-UniRule"/>
</dbReference>
<dbReference type="EC" id="7.1.1.-" evidence="4"/>
<dbReference type="EMBL" id="QEWQ01000001">
    <property type="protein sequence ID" value="PWD82079.1"/>
    <property type="molecule type" value="Genomic_DNA"/>
</dbReference>
<feature type="transmembrane region" description="Helical" evidence="4">
    <location>
        <begin position="30"/>
        <end position="48"/>
    </location>
</feature>
<dbReference type="InterPro" id="IPR042106">
    <property type="entry name" value="Nuo/plastoQ_OxRdtase_6_NuoJ"/>
</dbReference>
<dbReference type="GO" id="GO:0008137">
    <property type="term" value="F:NADH dehydrogenase (ubiquinone) activity"/>
    <property type="evidence" value="ECO:0007669"/>
    <property type="project" value="UniProtKB-UniRule"/>
</dbReference>
<dbReference type="OrthoDB" id="9795409at2"/>
<keyword evidence="4" id="KW-1133">Transmembrane helix</keyword>
<keyword evidence="4" id="KW-0874">Quinone</keyword>
<keyword evidence="6" id="KW-1185">Reference proteome</keyword>
<comment type="caution">
    <text evidence="5">The sequence shown here is derived from an EMBL/GenBank/DDBJ whole genome shotgun (WGS) entry which is preliminary data.</text>
</comment>
<dbReference type="AlphaFoldDB" id="A0A2U2AHL4"/>
<comment type="function">
    <text evidence="4">NDH-1 shuttles electrons from NADH, via FMN and iron-sulfur (Fe-S) centers, to quinones in the respiratory chain. Couples the redox reaction to proton translocation (for every two electrons transferred, four hydrogen ions are translocated across the cytoplasmic membrane), and thus conserves the redox energy in a proton gradient.</text>
</comment>
<comment type="subunit">
    <text evidence="3">Composed of 13 different subunits. Subunits NuoA, H, J, K, L, M, N constitute the membrane sector of the complex.</text>
</comment>
<dbReference type="NCBIfam" id="NF005164">
    <property type="entry name" value="PRK06638.1-4"/>
    <property type="match status" value="1"/>
</dbReference>
<dbReference type="RefSeq" id="WP_109188679.1">
    <property type="nucleotide sequence ID" value="NZ_BMYA01000001.1"/>
</dbReference>
<accession>A0A2U2AHL4</accession>
<proteinExistence type="inferred from homology"/>